<dbReference type="RefSeq" id="WP_410035569.1">
    <property type="nucleotide sequence ID" value="NZ_JBGMEF010000018.1"/>
</dbReference>
<dbReference type="Pfam" id="PF14305">
    <property type="entry name" value="ATPgrasp_TupA"/>
    <property type="match status" value="1"/>
</dbReference>
<dbReference type="Proteomes" id="UP001637994">
    <property type="component" value="Unassembled WGS sequence"/>
</dbReference>
<protein>
    <submittedName>
        <fullName evidence="1">ATP-grasp fold amidoligase family protein</fullName>
    </submittedName>
</protein>
<organism evidence="1 2">
    <name type="scientific">Anaerococcus kampingae</name>
    <dbReference type="NCBI Taxonomy" id="3115614"/>
    <lineage>
        <taxon>Bacteria</taxon>
        <taxon>Bacillati</taxon>
        <taxon>Bacillota</taxon>
        <taxon>Tissierellia</taxon>
        <taxon>Tissierellales</taxon>
        <taxon>Peptoniphilaceae</taxon>
        <taxon>Anaerococcus</taxon>
    </lineage>
</organism>
<sequence length="307" mass="35986">MSYVFENVINYLINPKVRIRVNSKLGILSDTDDAKFLVKLFDASMGYGLNLDNPTTFNEKLQWLKLYNRKPEYTIMVDKYKVRDYISEKIGDEYLIPLIGVWDNPDDIDFESLPNQFVLKCNHNSGLGLCICKDKSKLDIKKVKRNLRKGLKQDYYLLGREWPYKDVSRKIIAEKYMTDETGTNLRDYKFYCFDGKAKVVGIYQDRNTDKETTGDFFDMDFNWLDFTFNMPNAKVKPSKPNHFDKMKEIAEILSEGIPHVRVDLYLSNDKIYFGELTFFDGSGFDKIEPFEWDVKLGSWINLPAKTQ</sequence>
<evidence type="ECO:0000313" key="1">
    <source>
        <dbReference type="EMBL" id="MFO3667191.1"/>
    </source>
</evidence>
<dbReference type="InterPro" id="IPR029465">
    <property type="entry name" value="ATPgrasp_TupA"/>
</dbReference>
<keyword evidence="2" id="KW-1185">Reference proteome</keyword>
<dbReference type="EMBL" id="JBGMEF010000018">
    <property type="protein sequence ID" value="MFO3667191.1"/>
    <property type="molecule type" value="Genomic_DNA"/>
</dbReference>
<reference evidence="1 2" key="1">
    <citation type="journal article" date="2025" name="Anaerobe">
        <title>Description of Anaerococcus kampingiae sp. nov., Anaerococcus groningensis sp. nov., Anaerococcus martiniensis sp. nov., and Anaerococcus cruorum sp. nov., isolated from human clinical specimens.</title>
        <authorList>
            <person name="Boiten K.E."/>
            <person name="Meijer J."/>
            <person name="van Wezel E.M."/>
            <person name="Veloo A.C.M."/>
        </authorList>
    </citation>
    <scope>NUCLEOTIDE SEQUENCE [LARGE SCALE GENOMIC DNA]</scope>
    <source>
        <strain evidence="1 2">ENR0874</strain>
    </source>
</reference>
<proteinExistence type="predicted"/>
<gene>
    <name evidence="1" type="ORF">ACCQ42_05340</name>
</gene>
<evidence type="ECO:0000313" key="2">
    <source>
        <dbReference type="Proteomes" id="UP001637994"/>
    </source>
</evidence>
<accession>A0ABW9MF80</accession>
<comment type="caution">
    <text evidence="1">The sequence shown here is derived from an EMBL/GenBank/DDBJ whole genome shotgun (WGS) entry which is preliminary data.</text>
</comment>
<name>A0ABW9MF80_9FIRM</name>